<evidence type="ECO:0000256" key="2">
    <source>
        <dbReference type="SAM" id="Phobius"/>
    </source>
</evidence>
<comment type="caution">
    <text evidence="3">The sequence shown here is derived from an EMBL/GenBank/DDBJ whole genome shotgun (WGS) entry which is preliminary data.</text>
</comment>
<keyword evidence="2" id="KW-0472">Membrane</keyword>
<evidence type="ECO:0000313" key="4">
    <source>
        <dbReference type="Proteomes" id="UP001145022"/>
    </source>
</evidence>
<proteinExistence type="predicted"/>
<keyword evidence="2" id="KW-0812">Transmembrane</keyword>
<reference evidence="3" key="2">
    <citation type="submission" date="2022-11" db="EMBL/GenBank/DDBJ databases">
        <title>Draft genome sequencing of Pseudomonas atacamensis RS3R1.</title>
        <authorList>
            <person name="Furuya T."/>
            <person name="Kaneko H."/>
        </authorList>
    </citation>
    <scope>NUCLEOTIDE SEQUENCE</scope>
    <source>
        <strain evidence="3">RS3R-1</strain>
    </source>
</reference>
<keyword evidence="4" id="KW-1185">Reference proteome</keyword>
<sequence length="70" mass="8080">MLSGNLLIYINIFQLLCLYVSVDLRLSLIAPLRKLSNIRAVSTDRHALHGRGERTSQEAIHQDDEKDYRE</sequence>
<evidence type="ECO:0000256" key="1">
    <source>
        <dbReference type="SAM" id="MobiDB-lite"/>
    </source>
</evidence>
<evidence type="ECO:0000313" key="3">
    <source>
        <dbReference type="EMBL" id="GLH43881.1"/>
    </source>
</evidence>
<name>A0ABQ5PKP7_9PSED</name>
<reference evidence="3" key="1">
    <citation type="journal article" date="2021" name="Sci. Rep.">
        <title>An efficient direct screening system for microorganisms that activate plant immune responses based on plant-microbe interactions using cultured plant cells.</title>
        <authorList>
            <person name="Kurokawa M."/>
            <person name="Nakano M."/>
            <person name="Kitahata N."/>
            <person name="Kuchitsu K."/>
            <person name="Furuya T."/>
        </authorList>
    </citation>
    <scope>NUCLEOTIDE SEQUENCE</scope>
    <source>
        <strain evidence="3">RS3R-1</strain>
    </source>
</reference>
<feature type="transmembrane region" description="Helical" evidence="2">
    <location>
        <begin position="6"/>
        <end position="26"/>
    </location>
</feature>
<keyword evidence="2" id="KW-1133">Transmembrane helix</keyword>
<protein>
    <submittedName>
        <fullName evidence="3">Uncharacterized protein</fullName>
    </submittedName>
</protein>
<gene>
    <name evidence="3" type="ORF">RS3R1_29690</name>
</gene>
<accession>A0ABQ5PKP7</accession>
<organism evidence="3 4">
    <name type="scientific">Pseudomonas atacamensis</name>
    <dbReference type="NCBI Taxonomy" id="2565368"/>
    <lineage>
        <taxon>Bacteria</taxon>
        <taxon>Pseudomonadati</taxon>
        <taxon>Pseudomonadota</taxon>
        <taxon>Gammaproteobacteria</taxon>
        <taxon>Pseudomonadales</taxon>
        <taxon>Pseudomonadaceae</taxon>
        <taxon>Pseudomonas</taxon>
    </lineage>
</organism>
<feature type="region of interest" description="Disordered" evidence="1">
    <location>
        <begin position="49"/>
        <end position="70"/>
    </location>
</feature>
<dbReference type="EMBL" id="BSCQ01000042">
    <property type="protein sequence ID" value="GLH43881.1"/>
    <property type="molecule type" value="Genomic_DNA"/>
</dbReference>
<reference evidence="3" key="3">
    <citation type="journal article" date="2023" name="J. Biotechnol.">
        <title>Draft Genome Sequences of Endophytic Pseudomonas Strains, Isolated from the Interior of Brassicaceae Plants.</title>
        <authorList>
            <person name="Kaneko H."/>
            <person name="Furuya T."/>
        </authorList>
    </citation>
    <scope>NUCLEOTIDE SEQUENCE</scope>
    <source>
        <strain evidence="3">RS3R-1</strain>
    </source>
</reference>
<dbReference type="Proteomes" id="UP001145022">
    <property type="component" value="Unassembled WGS sequence"/>
</dbReference>